<name>A0A9N7R7V9_STRHE</name>
<protein>
    <submittedName>
        <fullName evidence="2">Uncharacterized protein</fullName>
    </submittedName>
</protein>
<keyword evidence="1" id="KW-0175">Coiled coil</keyword>
<gene>
    <name evidence="2" type="ORF">SHERM_15725</name>
</gene>
<feature type="coiled-coil region" evidence="1">
    <location>
        <begin position="133"/>
        <end position="174"/>
    </location>
</feature>
<dbReference type="AlphaFoldDB" id="A0A9N7R7V9"/>
<keyword evidence="3" id="KW-1185">Reference proteome</keyword>
<dbReference type="Gene3D" id="1.20.5.170">
    <property type="match status" value="1"/>
</dbReference>
<feature type="non-terminal residue" evidence="2">
    <location>
        <position position="176"/>
    </location>
</feature>
<dbReference type="Proteomes" id="UP001153555">
    <property type="component" value="Unassembled WGS sequence"/>
</dbReference>
<evidence type="ECO:0000313" key="2">
    <source>
        <dbReference type="EMBL" id="CAA0815839.1"/>
    </source>
</evidence>
<evidence type="ECO:0000313" key="3">
    <source>
        <dbReference type="Proteomes" id="UP001153555"/>
    </source>
</evidence>
<proteinExistence type="predicted"/>
<organism evidence="2 3">
    <name type="scientific">Striga hermonthica</name>
    <name type="common">Purple witchweed</name>
    <name type="synonym">Buchnera hermonthica</name>
    <dbReference type="NCBI Taxonomy" id="68872"/>
    <lineage>
        <taxon>Eukaryota</taxon>
        <taxon>Viridiplantae</taxon>
        <taxon>Streptophyta</taxon>
        <taxon>Embryophyta</taxon>
        <taxon>Tracheophyta</taxon>
        <taxon>Spermatophyta</taxon>
        <taxon>Magnoliopsida</taxon>
        <taxon>eudicotyledons</taxon>
        <taxon>Gunneridae</taxon>
        <taxon>Pentapetalae</taxon>
        <taxon>asterids</taxon>
        <taxon>lamiids</taxon>
        <taxon>Lamiales</taxon>
        <taxon>Orobanchaceae</taxon>
        <taxon>Buchnereae</taxon>
        <taxon>Striga</taxon>
    </lineage>
</organism>
<evidence type="ECO:0000256" key="1">
    <source>
        <dbReference type="SAM" id="Coils"/>
    </source>
</evidence>
<comment type="caution">
    <text evidence="2">The sequence shown here is derived from an EMBL/GenBank/DDBJ whole genome shotgun (WGS) entry which is preliminary data.</text>
</comment>
<feature type="non-terminal residue" evidence="2">
    <location>
        <position position="1"/>
    </location>
</feature>
<accession>A0A9N7R7V9</accession>
<sequence>VLMEFTRLPLPALVPNRPKSFNEKMKYDEYDASKEFSVDNELETASGTDFKIIMDESRPRKISPAGVGRNVARSVMTPGRYKNENSKIFCFNSLFCDASGRDLGPPSSLQFVRHEDYEKVYVELHKRYAVWEADRLEKDNTKLNDENKRMKSEDKKLEDENDALKSTITQLEVTIS</sequence>
<reference evidence="2" key="1">
    <citation type="submission" date="2019-12" db="EMBL/GenBank/DDBJ databases">
        <authorList>
            <person name="Scholes J."/>
        </authorList>
    </citation>
    <scope>NUCLEOTIDE SEQUENCE</scope>
</reference>
<dbReference type="EMBL" id="CACSLK010013607">
    <property type="protein sequence ID" value="CAA0815839.1"/>
    <property type="molecule type" value="Genomic_DNA"/>
</dbReference>